<evidence type="ECO:0000313" key="3">
    <source>
        <dbReference type="Proteomes" id="UP000069771"/>
    </source>
</evidence>
<proteinExistence type="predicted"/>
<dbReference type="EMBL" id="CP011391">
    <property type="protein sequence ID" value="AMK53518.1"/>
    <property type="molecule type" value="Genomic_DNA"/>
</dbReference>
<sequence length="526" mass="60239">MRAMKEHPDQYRLAPIILAAVDGKLMELGKSVQADTSIRFITTEDPTGRMALVRTTIFSMLKAFFAQAGRSNVRTITVDFQIQDALFVRPAGHFQLDEQLLEGVARRMQEYAQNRYPIHRRRVLTQEAIQEFSRYRMDSKARLFRYRLSGTVHIYSLGNFVDYFYGHMAPDAGYVKNFRLIPWDDGFFLQIPRTQEETVFDPAAHEKEYATLRESHIWAQKLDCEDVADLNGWICKGQASTLIGIQEALQEKKIGQIAESIASDGNRRIVMIAGPSSSSKTTFAKRLCVQLQALGLNPVQLSVDDWFKNREDSPRLPDGSYDFESLEAVDLDQLNRDLEDLLAGQPVMMPVYNFLLGKREYHGRILRMNEGDVLVIEGIHALNPRMAAAILPEKQFRIYISALTQLAIDQHNPIPPEDGRLLRRIVRDARTRGYSAEQTMEMWPAVRTGEEVNILPFQENADVFFNSACVYELAVLKQYAEPLLFDIQPSSLHYEEARRLLKFLDYFLGISSEDIPKNSLLREFIG</sequence>
<feature type="domain" description="AAA+ ATPase" evidence="1">
    <location>
        <begin position="266"/>
        <end position="431"/>
    </location>
</feature>
<dbReference type="InterPro" id="IPR018163">
    <property type="entry name" value="Thr/Ala-tRNA-synth_IIc_edit"/>
</dbReference>
<dbReference type="SMART" id="SM00382">
    <property type="entry name" value="AAA"/>
    <property type="match status" value="1"/>
</dbReference>
<dbReference type="InterPro" id="IPR003593">
    <property type="entry name" value="AAA+_ATPase"/>
</dbReference>
<dbReference type="GO" id="GO:0005524">
    <property type="term" value="F:ATP binding"/>
    <property type="evidence" value="ECO:0007669"/>
    <property type="project" value="InterPro"/>
</dbReference>
<reference evidence="2 3" key="1">
    <citation type="journal article" date="2016" name="Gut Pathog.">
        <title>Whole genome sequencing of "Faecalibaculum rodentium" ALO17, isolated from C57BL/6J laboratory mouse feces.</title>
        <authorList>
            <person name="Lim S."/>
            <person name="Chang D.H."/>
            <person name="Ahn S."/>
            <person name="Kim B.C."/>
        </authorList>
    </citation>
    <scope>NUCLEOTIDE SEQUENCE [LARGE SCALE GENOMIC DNA]</scope>
    <source>
        <strain evidence="2 3">Alo17</strain>
    </source>
</reference>
<dbReference type="SUPFAM" id="SSF52540">
    <property type="entry name" value="P-loop containing nucleoside triphosphate hydrolases"/>
    <property type="match status" value="1"/>
</dbReference>
<dbReference type="Pfam" id="PF00485">
    <property type="entry name" value="PRK"/>
    <property type="match status" value="1"/>
</dbReference>
<dbReference type="PANTHER" id="PTHR10285">
    <property type="entry name" value="URIDINE KINASE"/>
    <property type="match status" value="1"/>
</dbReference>
<evidence type="ECO:0000259" key="1">
    <source>
        <dbReference type="SMART" id="SM00382"/>
    </source>
</evidence>
<dbReference type="Proteomes" id="UP000069771">
    <property type="component" value="Chromosome"/>
</dbReference>
<dbReference type="Gene3D" id="3.30.980.10">
    <property type="entry name" value="Threonyl-trna Synthetase, Chain A, domain 2"/>
    <property type="match status" value="1"/>
</dbReference>
<evidence type="ECO:0000313" key="2">
    <source>
        <dbReference type="EMBL" id="AMK53518.1"/>
    </source>
</evidence>
<keyword evidence="3" id="KW-1185">Reference proteome</keyword>
<dbReference type="InterPro" id="IPR027417">
    <property type="entry name" value="P-loop_NTPase"/>
</dbReference>
<dbReference type="AlphaFoldDB" id="A0A140DS91"/>
<dbReference type="PATRIC" id="fig|1702221.3.peg.368"/>
<gene>
    <name evidence="2" type="ORF">AALO17_03840</name>
</gene>
<dbReference type="KEGG" id="fro:AALO17_03840"/>
<protein>
    <submittedName>
        <fullName evidence="2">ATPase AAA</fullName>
    </submittedName>
</protein>
<name>A0A140DS91_9FIRM</name>
<dbReference type="SUPFAM" id="SSF55186">
    <property type="entry name" value="ThrRS/AlaRS common domain"/>
    <property type="match status" value="1"/>
</dbReference>
<dbReference type="CDD" id="cd02028">
    <property type="entry name" value="UMPK_like"/>
    <property type="match status" value="1"/>
</dbReference>
<dbReference type="InterPro" id="IPR006083">
    <property type="entry name" value="PRK/URK"/>
</dbReference>
<dbReference type="GO" id="GO:0016301">
    <property type="term" value="F:kinase activity"/>
    <property type="evidence" value="ECO:0007669"/>
    <property type="project" value="InterPro"/>
</dbReference>
<organism evidence="2 3">
    <name type="scientific">Faecalibaculum rodentium</name>
    <dbReference type="NCBI Taxonomy" id="1702221"/>
    <lineage>
        <taxon>Bacteria</taxon>
        <taxon>Bacillati</taxon>
        <taxon>Bacillota</taxon>
        <taxon>Erysipelotrichia</taxon>
        <taxon>Erysipelotrichales</taxon>
        <taxon>Erysipelotrichaceae</taxon>
        <taxon>Faecalibaculum</taxon>
    </lineage>
</organism>
<accession>A0A140DS91</accession>
<dbReference type="Gene3D" id="3.40.50.300">
    <property type="entry name" value="P-loop containing nucleotide triphosphate hydrolases"/>
    <property type="match status" value="1"/>
</dbReference>
<dbReference type="STRING" id="1702221.AALO17_03840"/>